<keyword evidence="4" id="KW-0904">Protein phosphatase</keyword>
<keyword evidence="7" id="KW-1185">Reference proteome</keyword>
<dbReference type="CDD" id="cd00047">
    <property type="entry name" value="PTPc"/>
    <property type="match status" value="1"/>
</dbReference>
<dbReference type="SMART" id="SM00194">
    <property type="entry name" value="PTPc"/>
    <property type="match status" value="1"/>
</dbReference>
<dbReference type="SUPFAM" id="SSF52799">
    <property type="entry name" value="(Phosphotyrosine protein) phosphatases II"/>
    <property type="match status" value="2"/>
</dbReference>
<accession>A0AAV8ZEB3</accession>
<feature type="domain" description="Tyrosine-protein phosphatase" evidence="5">
    <location>
        <begin position="169"/>
        <end position="284"/>
    </location>
</feature>
<gene>
    <name evidence="6" type="ORF">NQ314_005702</name>
</gene>
<evidence type="ECO:0000256" key="3">
    <source>
        <dbReference type="ARBA" id="ARBA00022801"/>
    </source>
</evidence>
<organism evidence="6 7">
    <name type="scientific">Rhamnusium bicolor</name>
    <dbReference type="NCBI Taxonomy" id="1586634"/>
    <lineage>
        <taxon>Eukaryota</taxon>
        <taxon>Metazoa</taxon>
        <taxon>Ecdysozoa</taxon>
        <taxon>Arthropoda</taxon>
        <taxon>Hexapoda</taxon>
        <taxon>Insecta</taxon>
        <taxon>Pterygota</taxon>
        <taxon>Neoptera</taxon>
        <taxon>Endopterygota</taxon>
        <taxon>Coleoptera</taxon>
        <taxon>Polyphaga</taxon>
        <taxon>Cucujiformia</taxon>
        <taxon>Chrysomeloidea</taxon>
        <taxon>Cerambycidae</taxon>
        <taxon>Lepturinae</taxon>
        <taxon>Rhagiini</taxon>
        <taxon>Rhamnusium</taxon>
    </lineage>
</organism>
<keyword evidence="3" id="KW-0378">Hydrolase</keyword>
<feature type="domain" description="Tyrosine-protein phosphatase" evidence="5">
    <location>
        <begin position="1"/>
        <end position="142"/>
    </location>
</feature>
<evidence type="ECO:0000313" key="6">
    <source>
        <dbReference type="EMBL" id="KAJ8962467.1"/>
    </source>
</evidence>
<dbReference type="Pfam" id="PF00102">
    <property type="entry name" value="Y_phosphatase"/>
    <property type="match status" value="2"/>
</dbReference>
<dbReference type="GO" id="GO:0004725">
    <property type="term" value="F:protein tyrosine phosphatase activity"/>
    <property type="evidence" value="ECO:0007669"/>
    <property type="project" value="InterPro"/>
</dbReference>
<sequence length="311" mass="36145">MLANIYENGKKKVEKYWPDINEDRDFDGIRVQYVSTEVFANYEFRVFNVCKKNVQRKIEQLHFTSWPDHGVPLYSQSLVPFLQKILKIPNKSNSPVVVHCRMAAGEGSIDFLANLENIRSQRANMVDNVDQYKLAHLVVLECLFGMHTSIPCNEHMDKDIEALLQSNVIKAQLKYLADTEWQDKAMDTTWDVEEVPINTDKDRFVDIVPEQQHQIYLARYPLQDGRSSYINAIQVDGFRNPGRYIVTQQPMPNTLGDFWRLVAERKSTLIISLNEINQDDEQLCPGTDMNFKPDVKDEYILVAWGKWKTKP</sequence>
<dbReference type="InterPro" id="IPR050348">
    <property type="entry name" value="Protein-Tyr_Phosphatase"/>
</dbReference>
<dbReference type="InterPro" id="IPR000242">
    <property type="entry name" value="PTP_cat"/>
</dbReference>
<dbReference type="EC" id="3.1.3.48" evidence="2"/>
<dbReference type="PROSITE" id="PS50055">
    <property type="entry name" value="TYR_PHOSPHATASE_PTP"/>
    <property type="match status" value="2"/>
</dbReference>
<dbReference type="Proteomes" id="UP001162156">
    <property type="component" value="Unassembled WGS sequence"/>
</dbReference>
<dbReference type="EMBL" id="JANEYF010001582">
    <property type="protein sequence ID" value="KAJ8962467.1"/>
    <property type="molecule type" value="Genomic_DNA"/>
</dbReference>
<comment type="caution">
    <text evidence="6">The sequence shown here is derived from an EMBL/GenBank/DDBJ whole genome shotgun (WGS) entry which is preliminary data.</text>
</comment>
<dbReference type="PANTHER" id="PTHR19134:SF562">
    <property type="entry name" value="PROTEIN-TYROSINE-PHOSPHATASE"/>
    <property type="match status" value="1"/>
</dbReference>
<dbReference type="Gene3D" id="3.90.190.10">
    <property type="entry name" value="Protein tyrosine phosphatase superfamily"/>
    <property type="match status" value="2"/>
</dbReference>
<dbReference type="PRINTS" id="PR00700">
    <property type="entry name" value="PRTYPHPHTASE"/>
</dbReference>
<dbReference type="SMART" id="SM00404">
    <property type="entry name" value="PTPc_motif"/>
    <property type="match status" value="1"/>
</dbReference>
<comment type="similarity">
    <text evidence="1">Belongs to the protein-tyrosine phosphatase family.</text>
</comment>
<proteinExistence type="inferred from homology"/>
<evidence type="ECO:0000259" key="5">
    <source>
        <dbReference type="PROSITE" id="PS50055"/>
    </source>
</evidence>
<dbReference type="PANTHER" id="PTHR19134">
    <property type="entry name" value="RECEPTOR-TYPE TYROSINE-PROTEIN PHOSPHATASE"/>
    <property type="match status" value="1"/>
</dbReference>
<name>A0AAV8ZEB3_9CUCU</name>
<dbReference type="AlphaFoldDB" id="A0AAV8ZEB3"/>
<dbReference type="InterPro" id="IPR003595">
    <property type="entry name" value="Tyr_Pase_cat"/>
</dbReference>
<dbReference type="InterPro" id="IPR029021">
    <property type="entry name" value="Prot-tyrosine_phosphatase-like"/>
</dbReference>
<evidence type="ECO:0000256" key="2">
    <source>
        <dbReference type="ARBA" id="ARBA00013064"/>
    </source>
</evidence>
<reference evidence="6" key="1">
    <citation type="journal article" date="2023" name="Insect Mol. Biol.">
        <title>Genome sequencing provides insights into the evolution of gene families encoding plant cell wall-degrading enzymes in longhorned beetles.</title>
        <authorList>
            <person name="Shin N.R."/>
            <person name="Okamura Y."/>
            <person name="Kirsch R."/>
            <person name="Pauchet Y."/>
        </authorList>
    </citation>
    <scope>NUCLEOTIDE SEQUENCE</scope>
    <source>
        <strain evidence="6">RBIC_L_NR</strain>
    </source>
</reference>
<protein>
    <recommendedName>
        <fullName evidence="2">protein-tyrosine-phosphatase</fullName>
        <ecNumber evidence="2">3.1.3.48</ecNumber>
    </recommendedName>
</protein>
<evidence type="ECO:0000256" key="1">
    <source>
        <dbReference type="ARBA" id="ARBA00009580"/>
    </source>
</evidence>
<evidence type="ECO:0000313" key="7">
    <source>
        <dbReference type="Proteomes" id="UP001162156"/>
    </source>
</evidence>
<evidence type="ECO:0000256" key="4">
    <source>
        <dbReference type="ARBA" id="ARBA00022912"/>
    </source>
</evidence>